<reference evidence="2" key="1">
    <citation type="submission" date="2025-05" db="UniProtKB">
        <authorList>
            <consortium name="RefSeq"/>
        </authorList>
    </citation>
    <scope>NUCLEOTIDE SEQUENCE [LARGE SCALE GENOMIC DNA]</scope>
</reference>
<feature type="region of interest" description="Disordered" evidence="1">
    <location>
        <begin position="147"/>
        <end position="181"/>
    </location>
</feature>
<feature type="compositionally biased region" description="Low complexity" evidence="1">
    <location>
        <begin position="147"/>
        <end position="156"/>
    </location>
</feature>
<keyword evidence="2" id="KW-1185">Reference proteome</keyword>
<dbReference type="RefSeq" id="XP_064075276.1">
    <property type="nucleotide sequence ID" value="XM_064219206.1"/>
</dbReference>
<organism evidence="2 3">
    <name type="scientific">Vanessa tameamea</name>
    <name type="common">Kamehameha butterfly</name>
    <dbReference type="NCBI Taxonomy" id="334116"/>
    <lineage>
        <taxon>Eukaryota</taxon>
        <taxon>Metazoa</taxon>
        <taxon>Ecdysozoa</taxon>
        <taxon>Arthropoda</taxon>
        <taxon>Hexapoda</taxon>
        <taxon>Insecta</taxon>
        <taxon>Pterygota</taxon>
        <taxon>Neoptera</taxon>
        <taxon>Endopterygota</taxon>
        <taxon>Lepidoptera</taxon>
        <taxon>Glossata</taxon>
        <taxon>Ditrysia</taxon>
        <taxon>Papilionoidea</taxon>
        <taxon>Nymphalidae</taxon>
        <taxon>Nymphalinae</taxon>
        <taxon>Vanessa</taxon>
    </lineage>
</organism>
<feature type="compositionally biased region" description="Polar residues" evidence="1">
    <location>
        <begin position="168"/>
        <end position="181"/>
    </location>
</feature>
<dbReference type="GeneID" id="135194179"/>
<accession>A0ABM4AVE4</accession>
<protein>
    <submittedName>
        <fullName evidence="3">Uncharacterized protein</fullName>
    </submittedName>
</protein>
<evidence type="ECO:0000256" key="1">
    <source>
        <dbReference type="SAM" id="MobiDB-lite"/>
    </source>
</evidence>
<sequence length="368" mass="42426">MLWIKLVIIRIWRLKKIIRIANKARDHIFTCFKSSQLRLKNRSNAFRPIFVLPIRLKRQTYNSNYSNGVTVPNYSDGFHHNGYVNIGKIPNNRNTSTNRNQLPVNSYESYPKPQYEPNLGYQFNDNPVQGSDNTKPDILITQNTTRTRNSNNVGNRFGNDRPQRFDNSDTTNFNGQNTRSGYTGGLSVVNIGNGQGKKNIVDVYERRSGNSDGYFHNTDNTRSTRRGPTITNIGNGIGNRNEVYIQDNVRVLDRSVTATRRPAYRRTTNTQQTNYRQNWNPLNSNSRNNFYPSFNNDQVLRTYTRIGQGKDNTNLVYINGVPILSNSGLTISETNHKGQGEQPYYNTNQQIYISEDNLRVLPHRRFNQ</sequence>
<reference evidence="3" key="2">
    <citation type="submission" date="2025-08" db="UniProtKB">
        <authorList>
            <consortium name="RefSeq"/>
        </authorList>
    </citation>
    <scope>IDENTIFICATION</scope>
    <source>
        <tissue evidence="3">Whole body</tissue>
    </source>
</reference>
<gene>
    <name evidence="3" type="primary">LOC135194179</name>
</gene>
<name>A0ABM4AVE4_VANTA</name>
<feature type="compositionally biased region" description="Basic and acidic residues" evidence="1">
    <location>
        <begin position="158"/>
        <end position="167"/>
    </location>
</feature>
<evidence type="ECO:0000313" key="2">
    <source>
        <dbReference type="Proteomes" id="UP001652626"/>
    </source>
</evidence>
<evidence type="ECO:0000313" key="3">
    <source>
        <dbReference type="RefSeq" id="XP_064075276.1"/>
    </source>
</evidence>
<proteinExistence type="predicted"/>
<dbReference type="Proteomes" id="UP001652626">
    <property type="component" value="Chromosome 3"/>
</dbReference>